<dbReference type="EC" id="2.1.1.163" evidence="5"/>
<keyword evidence="2 5" id="KW-0489">Methyltransferase</keyword>
<reference evidence="6 7" key="1">
    <citation type="submission" date="2019-01" db="EMBL/GenBank/DDBJ databases">
        <title>Geovibrio thiophilus DSM 11263, complete genome.</title>
        <authorList>
            <person name="Spring S."/>
            <person name="Bunk B."/>
            <person name="Sproer C."/>
        </authorList>
    </citation>
    <scope>NUCLEOTIDE SEQUENCE [LARGE SCALE GENOMIC DNA]</scope>
    <source>
        <strain evidence="6 7">DSM 11263</strain>
    </source>
</reference>
<dbReference type="PROSITE" id="PS51608">
    <property type="entry name" value="SAM_MT_UBIE"/>
    <property type="match status" value="1"/>
</dbReference>
<dbReference type="InterPro" id="IPR029063">
    <property type="entry name" value="SAM-dependent_MTases_sf"/>
</dbReference>
<sequence length="226" mass="25947">MEKKSKDIQQMFDDIAPKYDFLNRALSFRTDVAWRKKAIKLMDVQDGQTVLDLACGTADMMIELTKTGKAAILIGGDFSHNMMKIGKQKMPEGIFSVSDAHCLPFKDKSFDRIMIAFGFRNVTDKAQGLREMHRVLRDGGRACILEFSQPQNPFFAWVYRLYFTKILPFIGGLISGNRKAYEYLPESVYKFPPRDAYRKMILEAGFREAEFNPFTFGICDATICRK</sequence>
<dbReference type="Proteomes" id="UP000287502">
    <property type="component" value="Chromosome"/>
</dbReference>
<dbReference type="Gene3D" id="3.40.50.150">
    <property type="entry name" value="Vaccinia Virus protein VP39"/>
    <property type="match status" value="1"/>
</dbReference>
<dbReference type="AlphaFoldDB" id="A0A3R6B048"/>
<dbReference type="GO" id="GO:0032259">
    <property type="term" value="P:methylation"/>
    <property type="evidence" value="ECO:0007669"/>
    <property type="project" value="UniProtKB-KW"/>
</dbReference>
<comment type="function">
    <text evidence="5">Methyltransferase required for the conversion of demethylmenaquinol (DMKH2) to menaquinol (MKH2).</text>
</comment>
<organism evidence="6 7">
    <name type="scientific">Geovibrio thiophilus</name>
    <dbReference type="NCBI Taxonomy" id="139438"/>
    <lineage>
        <taxon>Bacteria</taxon>
        <taxon>Pseudomonadati</taxon>
        <taxon>Deferribacterota</taxon>
        <taxon>Deferribacteres</taxon>
        <taxon>Deferribacterales</taxon>
        <taxon>Geovibrionaceae</taxon>
        <taxon>Geovibrio</taxon>
    </lineage>
</organism>
<feature type="binding site" evidence="5">
    <location>
        <position position="77"/>
    </location>
    <ligand>
        <name>S-adenosyl-L-methionine</name>
        <dbReference type="ChEBI" id="CHEBI:59789"/>
    </ligand>
</feature>
<dbReference type="KEGG" id="gtl:EP073_13555"/>
<dbReference type="NCBIfam" id="NF001244">
    <property type="entry name" value="PRK00216.1-5"/>
    <property type="match status" value="1"/>
</dbReference>
<evidence type="ECO:0000256" key="4">
    <source>
        <dbReference type="ARBA" id="ARBA00022691"/>
    </source>
</evidence>
<dbReference type="PANTHER" id="PTHR43591">
    <property type="entry name" value="METHYLTRANSFERASE"/>
    <property type="match status" value="1"/>
</dbReference>
<keyword evidence="1 5" id="KW-0474">Menaquinone biosynthesis</keyword>
<evidence type="ECO:0000313" key="7">
    <source>
        <dbReference type="Proteomes" id="UP000287502"/>
    </source>
</evidence>
<feature type="binding site" evidence="5">
    <location>
        <position position="57"/>
    </location>
    <ligand>
        <name>S-adenosyl-L-methionine</name>
        <dbReference type="ChEBI" id="CHEBI:59789"/>
    </ligand>
</feature>
<dbReference type="OrthoDB" id="9808140at2"/>
<dbReference type="UniPathway" id="UPA00079">
    <property type="reaction ID" value="UER00169"/>
</dbReference>
<dbReference type="CDD" id="cd02440">
    <property type="entry name" value="AdoMet_MTases"/>
    <property type="match status" value="1"/>
</dbReference>
<comment type="similarity">
    <text evidence="5">Belongs to the class I-like SAM-binding methyltransferase superfamily. MenG/UbiE family.</text>
</comment>
<dbReference type="InterPro" id="IPR023576">
    <property type="entry name" value="UbiE/COQ5_MeTrFase_CS"/>
</dbReference>
<gene>
    <name evidence="6" type="primary">ubiE</name>
    <name evidence="5" type="synonym">menG</name>
    <name evidence="6" type="ORF">EP073_13555</name>
</gene>
<dbReference type="PROSITE" id="PS01183">
    <property type="entry name" value="UBIE_1"/>
    <property type="match status" value="1"/>
</dbReference>
<feature type="binding site" evidence="5">
    <location>
        <begin position="99"/>
        <end position="100"/>
    </location>
    <ligand>
        <name>S-adenosyl-L-methionine</name>
        <dbReference type="ChEBI" id="CHEBI:59789"/>
    </ligand>
</feature>
<comment type="caution">
    <text evidence="5">Lacks conserved residue(s) required for the propagation of feature annotation.</text>
</comment>
<evidence type="ECO:0000256" key="3">
    <source>
        <dbReference type="ARBA" id="ARBA00022679"/>
    </source>
</evidence>
<protein>
    <recommendedName>
        <fullName evidence="5">Demethylmenaquinone methyltransferase</fullName>
        <ecNumber evidence="5">2.1.1.163</ecNumber>
    </recommendedName>
</protein>
<evidence type="ECO:0000313" key="6">
    <source>
        <dbReference type="EMBL" id="QAR34528.1"/>
    </source>
</evidence>
<accession>A0A3R6B048</accession>
<comment type="catalytic activity">
    <reaction evidence="5">
        <text>a 2-demethylmenaquinol + S-adenosyl-L-methionine = a menaquinol + S-adenosyl-L-homocysteine + H(+)</text>
        <dbReference type="Rhea" id="RHEA:42640"/>
        <dbReference type="Rhea" id="RHEA-COMP:9539"/>
        <dbReference type="Rhea" id="RHEA-COMP:9563"/>
        <dbReference type="ChEBI" id="CHEBI:15378"/>
        <dbReference type="ChEBI" id="CHEBI:18151"/>
        <dbReference type="ChEBI" id="CHEBI:55437"/>
        <dbReference type="ChEBI" id="CHEBI:57856"/>
        <dbReference type="ChEBI" id="CHEBI:59789"/>
        <dbReference type="EC" id="2.1.1.163"/>
    </reaction>
</comment>
<dbReference type="SUPFAM" id="SSF53335">
    <property type="entry name" value="S-adenosyl-L-methionine-dependent methyltransferases"/>
    <property type="match status" value="1"/>
</dbReference>
<evidence type="ECO:0000256" key="1">
    <source>
        <dbReference type="ARBA" id="ARBA00022428"/>
    </source>
</evidence>
<dbReference type="Pfam" id="PF01209">
    <property type="entry name" value="Ubie_methyltran"/>
    <property type="match status" value="1"/>
</dbReference>
<keyword evidence="4 5" id="KW-0949">S-adenosyl-L-methionine</keyword>
<dbReference type="EMBL" id="CP035108">
    <property type="protein sequence ID" value="QAR34528.1"/>
    <property type="molecule type" value="Genomic_DNA"/>
</dbReference>
<dbReference type="NCBIfam" id="TIGR01934">
    <property type="entry name" value="MenG_MenH_UbiE"/>
    <property type="match status" value="1"/>
</dbReference>
<dbReference type="GO" id="GO:0043770">
    <property type="term" value="F:demethylmenaquinone methyltransferase activity"/>
    <property type="evidence" value="ECO:0007669"/>
    <property type="project" value="UniProtKB-UniRule"/>
</dbReference>
<proteinExistence type="inferred from homology"/>
<evidence type="ECO:0000256" key="5">
    <source>
        <dbReference type="HAMAP-Rule" id="MF_01813"/>
    </source>
</evidence>
<comment type="pathway">
    <text evidence="5">Quinol/quinone metabolism; menaquinone biosynthesis; menaquinol from 1,4-dihydroxy-2-naphthoate: step 2/2.</text>
</comment>
<dbReference type="HAMAP" id="MF_01813">
    <property type="entry name" value="MenG_UbiE_methyltr"/>
    <property type="match status" value="1"/>
</dbReference>
<name>A0A3R6B048_9BACT</name>
<keyword evidence="3 5" id="KW-0808">Transferase</keyword>
<evidence type="ECO:0000256" key="2">
    <source>
        <dbReference type="ARBA" id="ARBA00022603"/>
    </source>
</evidence>
<keyword evidence="7" id="KW-1185">Reference proteome</keyword>
<dbReference type="PANTHER" id="PTHR43591:SF24">
    <property type="entry name" value="2-METHOXY-6-POLYPRENYL-1,4-BENZOQUINOL METHYLASE, MITOCHONDRIAL"/>
    <property type="match status" value="1"/>
</dbReference>
<dbReference type="InterPro" id="IPR004033">
    <property type="entry name" value="UbiE/COQ5_MeTrFase"/>
</dbReference>
<dbReference type="GO" id="GO:0009234">
    <property type="term" value="P:menaquinone biosynthetic process"/>
    <property type="evidence" value="ECO:0007669"/>
    <property type="project" value="UniProtKB-UniRule"/>
</dbReference>